<dbReference type="PANTHER" id="PTHR43547">
    <property type="entry name" value="TWO-COMPONENT HISTIDINE KINASE"/>
    <property type="match status" value="1"/>
</dbReference>
<dbReference type="SUPFAM" id="SSF55874">
    <property type="entry name" value="ATPase domain of HSP90 chaperone/DNA topoisomerase II/histidine kinase"/>
    <property type="match status" value="1"/>
</dbReference>
<keyword evidence="11 16" id="KW-1133">Transmembrane helix</keyword>
<dbReference type="GO" id="GO:0005886">
    <property type="term" value="C:plasma membrane"/>
    <property type="evidence" value="ECO:0007669"/>
    <property type="project" value="UniProtKB-SubCell"/>
</dbReference>
<dbReference type="GO" id="GO:0000155">
    <property type="term" value="F:phosphorelay sensor kinase activity"/>
    <property type="evidence" value="ECO:0007669"/>
    <property type="project" value="InterPro"/>
</dbReference>
<dbReference type="InterPro" id="IPR004358">
    <property type="entry name" value="Sig_transdc_His_kin-like_C"/>
</dbReference>
<dbReference type="GO" id="GO:0005524">
    <property type="term" value="F:ATP binding"/>
    <property type="evidence" value="ECO:0007669"/>
    <property type="project" value="UniProtKB-KW"/>
</dbReference>
<dbReference type="SUPFAM" id="SSF158472">
    <property type="entry name" value="HAMP domain-like"/>
    <property type="match status" value="1"/>
</dbReference>
<evidence type="ECO:0000259" key="18">
    <source>
        <dbReference type="PROSITE" id="PS50885"/>
    </source>
</evidence>
<evidence type="ECO:0000256" key="16">
    <source>
        <dbReference type="SAM" id="Phobius"/>
    </source>
</evidence>
<dbReference type="InterPro" id="IPR036097">
    <property type="entry name" value="HisK_dim/P_sf"/>
</dbReference>
<dbReference type="CDD" id="cd06225">
    <property type="entry name" value="HAMP"/>
    <property type="match status" value="1"/>
</dbReference>
<dbReference type="EC" id="2.7.13.3" evidence="3"/>
<dbReference type="InterPro" id="IPR003660">
    <property type="entry name" value="HAMP_dom"/>
</dbReference>
<evidence type="ECO:0000256" key="15">
    <source>
        <dbReference type="SAM" id="MobiDB-lite"/>
    </source>
</evidence>
<dbReference type="Proteomes" id="UP000460157">
    <property type="component" value="Unassembled WGS sequence"/>
</dbReference>
<comment type="subcellular location">
    <subcellularLocation>
        <location evidence="2">Cell membrane</location>
        <topology evidence="2">Multi-pass membrane protein</topology>
    </subcellularLocation>
</comment>
<comment type="catalytic activity">
    <reaction evidence="1">
        <text>ATP + protein L-histidine = ADP + protein N-phospho-L-histidine.</text>
        <dbReference type="EC" id="2.7.13.3"/>
    </reaction>
</comment>
<keyword evidence="13 16" id="KW-0472">Membrane</keyword>
<feature type="transmembrane region" description="Helical" evidence="16">
    <location>
        <begin position="54"/>
        <end position="78"/>
    </location>
</feature>
<feature type="transmembrane region" description="Helical" evidence="16">
    <location>
        <begin position="232"/>
        <end position="255"/>
    </location>
</feature>
<evidence type="ECO:0000259" key="17">
    <source>
        <dbReference type="PROSITE" id="PS50109"/>
    </source>
</evidence>
<evidence type="ECO:0000256" key="10">
    <source>
        <dbReference type="ARBA" id="ARBA00022840"/>
    </source>
</evidence>
<dbReference type="Gene3D" id="1.10.287.130">
    <property type="match status" value="1"/>
</dbReference>
<dbReference type="CDD" id="cd00082">
    <property type="entry name" value="HisKA"/>
    <property type="match status" value="1"/>
</dbReference>
<dbReference type="FunFam" id="1.10.287.130:FF:000010">
    <property type="entry name" value="Two-component sensor histidine kinase"/>
    <property type="match status" value="1"/>
</dbReference>
<evidence type="ECO:0000313" key="19">
    <source>
        <dbReference type="EMBL" id="MVT26892.1"/>
    </source>
</evidence>
<dbReference type="SMART" id="SM00304">
    <property type="entry name" value="HAMP"/>
    <property type="match status" value="1"/>
</dbReference>
<dbReference type="FunFam" id="3.30.565.10:FF:000013">
    <property type="entry name" value="Two-component sensor histidine kinase"/>
    <property type="match status" value="1"/>
</dbReference>
<reference evidence="19 20" key="1">
    <citation type="submission" date="2019-12" db="EMBL/GenBank/DDBJ databases">
        <title>Nesterenkonia muleiensis sp. nov., a novel actinobacterium isolated from sap of Populus euphratica.</title>
        <authorList>
            <person name="Wang R."/>
        </authorList>
    </citation>
    <scope>NUCLEOTIDE SEQUENCE [LARGE SCALE GENOMIC DNA]</scope>
    <source>
        <strain evidence="19 20">F10</strain>
    </source>
</reference>
<dbReference type="Gene3D" id="6.10.340.10">
    <property type="match status" value="1"/>
</dbReference>
<evidence type="ECO:0000256" key="2">
    <source>
        <dbReference type="ARBA" id="ARBA00004651"/>
    </source>
</evidence>
<evidence type="ECO:0000256" key="9">
    <source>
        <dbReference type="ARBA" id="ARBA00022777"/>
    </source>
</evidence>
<evidence type="ECO:0000256" key="6">
    <source>
        <dbReference type="ARBA" id="ARBA00022679"/>
    </source>
</evidence>
<feature type="domain" description="Histidine kinase" evidence="17">
    <location>
        <begin position="324"/>
        <end position="543"/>
    </location>
</feature>
<evidence type="ECO:0000256" key="13">
    <source>
        <dbReference type="ARBA" id="ARBA00023136"/>
    </source>
</evidence>
<dbReference type="Pfam" id="PF00512">
    <property type="entry name" value="HisKA"/>
    <property type="match status" value="1"/>
</dbReference>
<dbReference type="Pfam" id="PF02518">
    <property type="entry name" value="HATPase_c"/>
    <property type="match status" value="1"/>
</dbReference>
<feature type="compositionally biased region" description="Basic residues" evidence="15">
    <location>
        <begin position="8"/>
        <end position="20"/>
    </location>
</feature>
<gene>
    <name evidence="19" type="ORF">GNZ21_11075</name>
</gene>
<feature type="domain" description="HAMP" evidence="18">
    <location>
        <begin position="257"/>
        <end position="309"/>
    </location>
</feature>
<dbReference type="EMBL" id="WRPM01000077">
    <property type="protein sequence ID" value="MVT26892.1"/>
    <property type="molecule type" value="Genomic_DNA"/>
</dbReference>
<keyword evidence="8" id="KW-0547">Nucleotide-binding</keyword>
<accession>A0A7K1UKP4</accession>
<evidence type="ECO:0000256" key="5">
    <source>
        <dbReference type="ARBA" id="ARBA00022553"/>
    </source>
</evidence>
<dbReference type="InterPro" id="IPR003661">
    <property type="entry name" value="HisK_dim/P_dom"/>
</dbReference>
<dbReference type="PROSITE" id="PS50885">
    <property type="entry name" value="HAMP"/>
    <property type="match status" value="1"/>
</dbReference>
<feature type="region of interest" description="Disordered" evidence="15">
    <location>
        <begin position="1"/>
        <end position="29"/>
    </location>
</feature>
<dbReference type="PANTHER" id="PTHR43547:SF2">
    <property type="entry name" value="HYBRID SIGNAL TRANSDUCTION HISTIDINE KINASE C"/>
    <property type="match status" value="1"/>
</dbReference>
<dbReference type="InterPro" id="IPR005467">
    <property type="entry name" value="His_kinase_dom"/>
</dbReference>
<evidence type="ECO:0000256" key="3">
    <source>
        <dbReference type="ARBA" id="ARBA00012438"/>
    </source>
</evidence>
<name>A0A7K1UKP4_9MICC</name>
<dbReference type="InterPro" id="IPR036890">
    <property type="entry name" value="HATPase_C_sf"/>
</dbReference>
<keyword evidence="9" id="KW-0418">Kinase</keyword>
<organism evidence="19 20">
    <name type="scientific">Nesterenkonia alkaliphila</name>
    <dbReference type="NCBI Taxonomy" id="1463631"/>
    <lineage>
        <taxon>Bacteria</taxon>
        <taxon>Bacillati</taxon>
        <taxon>Actinomycetota</taxon>
        <taxon>Actinomycetes</taxon>
        <taxon>Micrococcales</taxon>
        <taxon>Micrococcaceae</taxon>
        <taxon>Nesterenkonia</taxon>
    </lineage>
</organism>
<dbReference type="InterPro" id="IPR047669">
    <property type="entry name" value="MtrAB_MtrB"/>
</dbReference>
<evidence type="ECO:0000256" key="8">
    <source>
        <dbReference type="ARBA" id="ARBA00022741"/>
    </source>
</evidence>
<evidence type="ECO:0000256" key="4">
    <source>
        <dbReference type="ARBA" id="ARBA00022475"/>
    </source>
</evidence>
<dbReference type="SMART" id="SM00388">
    <property type="entry name" value="HisKA"/>
    <property type="match status" value="1"/>
</dbReference>
<keyword evidence="20" id="KW-1185">Reference proteome</keyword>
<keyword evidence="7 16" id="KW-0812">Transmembrane</keyword>
<dbReference type="NCBIfam" id="NF040691">
    <property type="entry name" value="MtrAB_MtrB"/>
    <property type="match status" value="1"/>
</dbReference>
<dbReference type="OrthoDB" id="9786919at2"/>
<dbReference type="PRINTS" id="PR00344">
    <property type="entry name" value="BCTRLSENSOR"/>
</dbReference>
<keyword evidence="6" id="KW-0808">Transferase</keyword>
<comment type="caution">
    <text evidence="19">The sequence shown here is derived from an EMBL/GenBank/DDBJ whole genome shotgun (WGS) entry which is preliminary data.</text>
</comment>
<dbReference type="Gene3D" id="3.30.565.10">
    <property type="entry name" value="Histidine kinase-like ATPase, C-terminal domain"/>
    <property type="match status" value="1"/>
</dbReference>
<dbReference type="InterPro" id="IPR003594">
    <property type="entry name" value="HATPase_dom"/>
</dbReference>
<evidence type="ECO:0000313" key="20">
    <source>
        <dbReference type="Proteomes" id="UP000460157"/>
    </source>
</evidence>
<dbReference type="SMART" id="SM00387">
    <property type="entry name" value="HATPase_c"/>
    <property type="match status" value="1"/>
</dbReference>
<dbReference type="Pfam" id="PF00672">
    <property type="entry name" value="HAMP"/>
    <property type="match status" value="1"/>
</dbReference>
<dbReference type="SUPFAM" id="SSF47384">
    <property type="entry name" value="Homodimeric domain of signal transducing histidine kinase"/>
    <property type="match status" value="1"/>
</dbReference>
<keyword evidence="12" id="KW-0902">Two-component regulatory system</keyword>
<protein>
    <recommendedName>
        <fullName evidence="14">Sensor histidine kinase MtrB</fullName>
        <ecNumber evidence="3">2.7.13.3</ecNumber>
    </recommendedName>
</protein>
<evidence type="ECO:0000256" key="1">
    <source>
        <dbReference type="ARBA" id="ARBA00000085"/>
    </source>
</evidence>
<keyword evidence="10" id="KW-0067">ATP-binding</keyword>
<evidence type="ECO:0000256" key="7">
    <source>
        <dbReference type="ARBA" id="ARBA00022692"/>
    </source>
</evidence>
<evidence type="ECO:0000256" key="12">
    <source>
        <dbReference type="ARBA" id="ARBA00023012"/>
    </source>
</evidence>
<evidence type="ECO:0000256" key="14">
    <source>
        <dbReference type="ARBA" id="ARBA00035305"/>
    </source>
</evidence>
<sequence>MSSGCAPRWRRTRRTQRSSRRCAASGTRPAVAETPKVSLGRRVGRVSKFWARSLMVRAVFFTGVLTLVGSGLIAYFLVEQVTGGLYQERMDQVQAEAMAGLANERSSYDAIQISAPESVQVQANDIFEAQGGSSALHRHALLMPLEEADVLPVPVLRTSSDIEPDITSQELNEAIQVSQGDQVHWQPLAMEDQDGQTVPAVAFGINIQFPTGPPYGLFFIYDFSSVQENVNFVFQVFLIAVAVILVMNVLIAAWVSHSVVKPVSQAAEVSERIAEGQLDQRLAVVGEDEIARLGVSFNRMASTLQEQITQLANLSQMQQRFVSDVSHELRTPLTTVSMAASMLYESRDEFDPISQRSTELLHHQVERFQALLADLLEMSRFDAGAAELALSEVDLWALSEDVLTAAAPLAEQAGTDLHMVVLEGSGSFIAEVDRRRIDRILRNLVNNAIEHSEGQPVDLVLQSSDTAVAVAVRDYGVGMTPEQVAHVFDRFWRADPARARTTGGSGLGLSIATEDTRLHQGSLDAWGQSGQGSCFRLVLPRRQDTPYGASPMTLPPSYAVHQRNRISAEAELITGEVAYDRVSEQALYKKDGA</sequence>
<evidence type="ECO:0000256" key="11">
    <source>
        <dbReference type="ARBA" id="ARBA00022989"/>
    </source>
</evidence>
<keyword evidence="4" id="KW-1003">Cell membrane</keyword>
<keyword evidence="5" id="KW-0597">Phosphoprotein</keyword>
<proteinExistence type="predicted"/>
<dbReference type="AlphaFoldDB" id="A0A7K1UKP4"/>
<dbReference type="PROSITE" id="PS50109">
    <property type="entry name" value="HIS_KIN"/>
    <property type="match status" value="1"/>
</dbReference>